<evidence type="ECO:0000256" key="3">
    <source>
        <dbReference type="SAM" id="Phobius"/>
    </source>
</evidence>
<dbReference type="CDD" id="cd08892">
    <property type="entry name" value="SRPBCC_Aha1"/>
    <property type="match status" value="1"/>
</dbReference>
<keyword evidence="3" id="KW-0812">Transmembrane</keyword>
<evidence type="ECO:0000256" key="2">
    <source>
        <dbReference type="SAM" id="MobiDB-lite"/>
    </source>
</evidence>
<dbReference type="InterPro" id="IPR036338">
    <property type="entry name" value="Aha1"/>
</dbReference>
<evidence type="ECO:0000313" key="5">
    <source>
        <dbReference type="EMBL" id="KAI9639523.1"/>
    </source>
</evidence>
<dbReference type="PANTHER" id="PTHR13009:SF22">
    <property type="entry name" value="LD43819P"/>
    <property type="match status" value="1"/>
</dbReference>
<feature type="region of interest" description="Disordered" evidence="2">
    <location>
        <begin position="337"/>
        <end position="378"/>
    </location>
</feature>
<dbReference type="InterPro" id="IPR013538">
    <property type="entry name" value="ASHA1/2-like_C"/>
</dbReference>
<dbReference type="GO" id="GO:0006457">
    <property type="term" value="P:protein folding"/>
    <property type="evidence" value="ECO:0007669"/>
    <property type="project" value="TreeGrafter"/>
</dbReference>
<comment type="similarity">
    <text evidence="1">Belongs to the AHA1 family.</text>
</comment>
<name>A0AA38LY65_9TREE</name>
<dbReference type="InterPro" id="IPR023393">
    <property type="entry name" value="START-like_dom_sf"/>
</dbReference>
<evidence type="ECO:0000313" key="6">
    <source>
        <dbReference type="Proteomes" id="UP001164286"/>
    </source>
</evidence>
<dbReference type="GO" id="GO:0005829">
    <property type="term" value="C:cytosol"/>
    <property type="evidence" value="ECO:0007669"/>
    <property type="project" value="TreeGrafter"/>
</dbReference>
<evidence type="ECO:0000256" key="1">
    <source>
        <dbReference type="ARBA" id="ARBA00006817"/>
    </source>
</evidence>
<dbReference type="PANTHER" id="PTHR13009">
    <property type="entry name" value="HEAT SHOCK PROTEIN 90 HSP90 CO-CHAPERONE AHA-1"/>
    <property type="match status" value="1"/>
</dbReference>
<keyword evidence="6" id="KW-1185">Reference proteome</keyword>
<dbReference type="Proteomes" id="UP001164286">
    <property type="component" value="Unassembled WGS sequence"/>
</dbReference>
<keyword evidence="3" id="KW-1133">Transmembrane helix</keyword>
<proteinExistence type="inferred from homology"/>
<reference evidence="5" key="1">
    <citation type="journal article" date="2022" name="G3 (Bethesda)">
        <title>High quality genome of the basidiomycete yeast Dioszegia hungarica PDD-24b-2 isolated from cloud water.</title>
        <authorList>
            <person name="Jarrige D."/>
            <person name="Haridas S."/>
            <person name="Bleykasten-Grosshans C."/>
            <person name="Joly M."/>
            <person name="Nadalig T."/>
            <person name="Sancelme M."/>
            <person name="Vuilleumier S."/>
            <person name="Grigoriev I.V."/>
            <person name="Amato P."/>
            <person name="Bringel F."/>
        </authorList>
    </citation>
    <scope>NUCLEOTIDE SEQUENCE</scope>
    <source>
        <strain evidence="5">PDD-24b-2</strain>
    </source>
</reference>
<dbReference type="SMART" id="SM01000">
    <property type="entry name" value="Aha1_N"/>
    <property type="match status" value="1"/>
</dbReference>
<evidence type="ECO:0000259" key="4">
    <source>
        <dbReference type="SMART" id="SM01000"/>
    </source>
</evidence>
<dbReference type="InterPro" id="IPR015310">
    <property type="entry name" value="AHSA1-like_N"/>
</dbReference>
<dbReference type="RefSeq" id="XP_052949300.1">
    <property type="nucleotide sequence ID" value="XM_053090798.1"/>
</dbReference>
<feature type="region of interest" description="Disordered" evidence="2">
    <location>
        <begin position="148"/>
        <end position="180"/>
    </location>
</feature>
<feature type="compositionally biased region" description="Low complexity" evidence="2">
    <location>
        <begin position="155"/>
        <end position="180"/>
    </location>
</feature>
<keyword evidence="3" id="KW-0472">Membrane</keyword>
<protein>
    <submittedName>
        <fullName evidence="5">Activator of Hsp90 ATPase</fullName>
    </submittedName>
</protein>
<comment type="caution">
    <text evidence="5">The sequence shown here is derived from an EMBL/GenBank/DDBJ whole genome shotgun (WGS) entry which is preliminary data.</text>
</comment>
<dbReference type="GO" id="GO:0001671">
    <property type="term" value="F:ATPase activator activity"/>
    <property type="evidence" value="ECO:0007669"/>
    <property type="project" value="InterPro"/>
</dbReference>
<feature type="transmembrane region" description="Helical" evidence="3">
    <location>
        <begin position="389"/>
        <end position="408"/>
    </location>
</feature>
<dbReference type="Gene3D" id="3.15.10.20">
    <property type="entry name" value="Activator of Hsp90 ATPase Aha1, N-terminal domain"/>
    <property type="match status" value="1"/>
</dbReference>
<dbReference type="Pfam" id="PF08327">
    <property type="entry name" value="AHSA1"/>
    <property type="match status" value="1"/>
</dbReference>
<accession>A0AA38LY65</accession>
<dbReference type="GO" id="GO:0051087">
    <property type="term" value="F:protein-folding chaperone binding"/>
    <property type="evidence" value="ECO:0007669"/>
    <property type="project" value="InterPro"/>
</dbReference>
<dbReference type="Pfam" id="PF09229">
    <property type="entry name" value="Aha1_N"/>
    <property type="match status" value="1"/>
</dbReference>
<dbReference type="SUPFAM" id="SSF103111">
    <property type="entry name" value="Activator of Hsp90 ATPase, Aha1"/>
    <property type="match status" value="1"/>
</dbReference>
<feature type="compositionally biased region" description="Polar residues" evidence="2">
    <location>
        <begin position="337"/>
        <end position="358"/>
    </location>
</feature>
<feature type="domain" description="Activator of Hsp90 ATPase AHSA1-like N-terminal" evidence="4">
    <location>
        <begin position="18"/>
        <end position="154"/>
    </location>
</feature>
<dbReference type="GeneID" id="77730003"/>
<dbReference type="SUPFAM" id="SSF55961">
    <property type="entry name" value="Bet v1-like"/>
    <property type="match status" value="1"/>
</dbReference>
<dbReference type="EMBL" id="JAKWFO010000001">
    <property type="protein sequence ID" value="KAI9639523.1"/>
    <property type="molecule type" value="Genomic_DNA"/>
</dbReference>
<gene>
    <name evidence="5" type="ORF">MKK02DRAFT_39831</name>
</gene>
<dbReference type="AlphaFoldDB" id="A0AA38LY65"/>
<organism evidence="5 6">
    <name type="scientific">Dioszegia hungarica</name>
    <dbReference type="NCBI Taxonomy" id="4972"/>
    <lineage>
        <taxon>Eukaryota</taxon>
        <taxon>Fungi</taxon>
        <taxon>Dikarya</taxon>
        <taxon>Basidiomycota</taxon>
        <taxon>Agaricomycotina</taxon>
        <taxon>Tremellomycetes</taxon>
        <taxon>Tremellales</taxon>
        <taxon>Bulleribasidiaceae</taxon>
        <taxon>Dioszegia</taxon>
    </lineage>
</organism>
<dbReference type="Gene3D" id="3.30.530.20">
    <property type="match status" value="1"/>
</dbReference>
<sequence length="428" mass="45072">MSDPKPLTAFQQTYHWRNKNCGPWAHEWVKKTLPGVKVEQGAEKAEIVEVTTVTGDCDLGQRKGKLLTIYDFEVVLQWIGTTSEGEEAKGSIKITEFSHEVLDGLSEYCYETTLSSTSTKDAQSLLATLRKAFPAALTPKLNTFRPELLATHGNPSDGASSPASASGTSTPAAYAPAPPTKAADAAKPAAAAAAPKAAAGGYSGSTSTVEVTAQLQASAEDIWGLLTDEKRIPMWSRSNAKMALKPEGEYELFGGNVRGKVQAVEQPTKLVQTWQTRNGKWPTDHYATLTTSLAQGSDSTTVTFSLDGVPTGQEDDLKRAIDQFYIQGLKQMGLVHSSTSRTLSSRPAQTYTPSSASRQPRHKPRDKSKSASKSSQESTLLGGLLSPQVLGVGALLGLSAVFVGLVVYSIPGAAAGAAGAGGGGSRGI</sequence>